<dbReference type="Pfam" id="PF00463">
    <property type="entry name" value="ICL"/>
    <property type="match status" value="2"/>
</dbReference>
<keyword evidence="4 7" id="KW-0456">Lyase</keyword>
<sequence>MTRQDQINAIEQDWAENPRWTDVTRGYSAADVVRLRGSVQPEHTYAKRGAEKLWTLIHGGAKKGYVNCMGAITGGQAMQQAKAGIEAIYLSGWQVAADGNTSETMYPDQSLYAYDSVPTMVRRINNSFKRADEIQWAKGIEPGEDGFVDYFLPIVADAEAGFGGVLNAFELMKNMIAAGAAGVHFEDQLAAVKKCGHMGGKVLVPTREAVQKLIAARLASDVMGVPTLLLARTDAEAATLLTSDVDDNDRPFVIGTRSDEGFYRVKNGLEQAISRGVAYAPYADLVWCETGTPDLGFAREFAQAVLEKNPNKLLAYNCSPSFNWKKNLDDATIARFQDELADMGYKYQFITLAGIHNMWFNMFDLAYDYARGEGMRHYVEKVQGPEFAAREKGYTFVSHQQEVGAGYFDDITTVIQGGASSVTALTGSTEEEQF</sequence>
<dbReference type="PANTHER" id="PTHR21631">
    <property type="entry name" value="ISOCITRATE LYASE/MALATE SYNTHASE"/>
    <property type="match status" value="1"/>
</dbReference>
<dbReference type="NCBIfam" id="NF011645">
    <property type="entry name" value="PRK15063.1"/>
    <property type="match status" value="1"/>
</dbReference>
<gene>
    <name evidence="7" type="primary">aceA</name>
    <name evidence="7" type="ORF">ACFSJC_17900</name>
</gene>
<name>A0ABW4YDF4_9GAMM</name>
<dbReference type="PIRSF" id="PIRSF001362">
    <property type="entry name" value="Isocit_lyase"/>
    <property type="match status" value="1"/>
</dbReference>
<organism evidence="7 8">
    <name type="scientific">Thiorhodococcus fuscus</name>
    <dbReference type="NCBI Taxonomy" id="527200"/>
    <lineage>
        <taxon>Bacteria</taxon>
        <taxon>Pseudomonadati</taxon>
        <taxon>Pseudomonadota</taxon>
        <taxon>Gammaproteobacteria</taxon>
        <taxon>Chromatiales</taxon>
        <taxon>Chromatiaceae</taxon>
        <taxon>Thiorhodococcus</taxon>
    </lineage>
</organism>
<dbReference type="InterPro" id="IPR040442">
    <property type="entry name" value="Pyrv_kinase-like_dom_sf"/>
</dbReference>
<evidence type="ECO:0000256" key="2">
    <source>
        <dbReference type="ARBA" id="ARBA00017446"/>
    </source>
</evidence>
<dbReference type="InterPro" id="IPR015813">
    <property type="entry name" value="Pyrv/PenolPyrv_kinase-like_dom"/>
</dbReference>
<dbReference type="Gene3D" id="3.20.20.60">
    <property type="entry name" value="Phosphoenolpyruvate-binding domains"/>
    <property type="match status" value="1"/>
</dbReference>
<comment type="catalytic activity">
    <reaction evidence="5">
        <text>D-threo-isocitrate = glyoxylate + succinate</text>
        <dbReference type="Rhea" id="RHEA:13245"/>
        <dbReference type="ChEBI" id="CHEBI:15562"/>
        <dbReference type="ChEBI" id="CHEBI:30031"/>
        <dbReference type="ChEBI" id="CHEBI:36655"/>
        <dbReference type="EC" id="4.1.3.1"/>
    </reaction>
</comment>
<keyword evidence="3" id="KW-0479">Metal-binding</keyword>
<proteinExistence type="predicted"/>
<dbReference type="InterPro" id="IPR006254">
    <property type="entry name" value="Isocitrate_lyase"/>
</dbReference>
<dbReference type="NCBIfam" id="TIGR01346">
    <property type="entry name" value="isocit_lyase"/>
    <property type="match status" value="2"/>
</dbReference>
<dbReference type="PROSITE" id="PS00161">
    <property type="entry name" value="ISOCITRATE_LYASE"/>
    <property type="match status" value="1"/>
</dbReference>
<protein>
    <recommendedName>
        <fullName evidence="2 6">Isocitrate lyase</fullName>
        <ecNumber evidence="1 6">4.1.3.1</ecNumber>
    </recommendedName>
</protein>
<evidence type="ECO:0000256" key="4">
    <source>
        <dbReference type="ARBA" id="ARBA00023239"/>
    </source>
</evidence>
<evidence type="ECO:0000256" key="5">
    <source>
        <dbReference type="ARBA" id="ARBA00023531"/>
    </source>
</evidence>
<comment type="caution">
    <text evidence="7">The sequence shown here is derived from an EMBL/GenBank/DDBJ whole genome shotgun (WGS) entry which is preliminary data.</text>
</comment>
<dbReference type="RefSeq" id="WP_386028552.1">
    <property type="nucleotide sequence ID" value="NZ_JBHUHX010000052.1"/>
</dbReference>
<evidence type="ECO:0000313" key="7">
    <source>
        <dbReference type="EMBL" id="MFD2113725.1"/>
    </source>
</evidence>
<dbReference type="PANTHER" id="PTHR21631:SF3">
    <property type="entry name" value="BIFUNCTIONAL GLYOXYLATE CYCLE PROTEIN"/>
    <property type="match status" value="1"/>
</dbReference>
<dbReference type="EMBL" id="JBHUHX010000052">
    <property type="protein sequence ID" value="MFD2113725.1"/>
    <property type="molecule type" value="Genomic_DNA"/>
</dbReference>
<keyword evidence="8" id="KW-1185">Reference proteome</keyword>
<dbReference type="InterPro" id="IPR018523">
    <property type="entry name" value="Isocitrate_lyase_ph_CS"/>
</dbReference>
<dbReference type="EC" id="4.1.3.1" evidence="1 6"/>
<evidence type="ECO:0000256" key="3">
    <source>
        <dbReference type="ARBA" id="ARBA00022723"/>
    </source>
</evidence>
<evidence type="ECO:0000256" key="6">
    <source>
        <dbReference type="NCBIfam" id="TIGR01346"/>
    </source>
</evidence>
<reference evidence="8" key="1">
    <citation type="journal article" date="2019" name="Int. J. Syst. Evol. Microbiol.">
        <title>The Global Catalogue of Microorganisms (GCM) 10K type strain sequencing project: providing services to taxonomists for standard genome sequencing and annotation.</title>
        <authorList>
            <consortium name="The Broad Institute Genomics Platform"/>
            <consortium name="The Broad Institute Genome Sequencing Center for Infectious Disease"/>
            <person name="Wu L."/>
            <person name="Ma J."/>
        </authorList>
    </citation>
    <scope>NUCLEOTIDE SEQUENCE [LARGE SCALE GENOMIC DNA]</scope>
    <source>
        <strain evidence="8">KACC 12597</strain>
    </source>
</reference>
<dbReference type="Proteomes" id="UP001597337">
    <property type="component" value="Unassembled WGS sequence"/>
</dbReference>
<dbReference type="InterPro" id="IPR039556">
    <property type="entry name" value="ICL/PEPM"/>
</dbReference>
<dbReference type="CDD" id="cd00377">
    <property type="entry name" value="ICL_PEPM"/>
    <property type="match status" value="1"/>
</dbReference>
<evidence type="ECO:0000256" key="1">
    <source>
        <dbReference type="ARBA" id="ARBA00012909"/>
    </source>
</evidence>
<evidence type="ECO:0000313" key="8">
    <source>
        <dbReference type="Proteomes" id="UP001597337"/>
    </source>
</evidence>
<dbReference type="SUPFAM" id="SSF51621">
    <property type="entry name" value="Phosphoenolpyruvate/pyruvate domain"/>
    <property type="match status" value="1"/>
</dbReference>
<accession>A0ABW4YDF4</accession>
<dbReference type="GO" id="GO:0004451">
    <property type="term" value="F:isocitrate lyase activity"/>
    <property type="evidence" value="ECO:0007669"/>
    <property type="project" value="UniProtKB-EC"/>
</dbReference>